<dbReference type="GO" id="GO:0043190">
    <property type="term" value="C:ATP-binding cassette (ABC) transporter complex"/>
    <property type="evidence" value="ECO:0007669"/>
    <property type="project" value="TreeGrafter"/>
</dbReference>
<feature type="transmembrane region" description="Helical" evidence="7">
    <location>
        <begin position="12"/>
        <end position="32"/>
    </location>
</feature>
<proteinExistence type="predicted"/>
<evidence type="ECO:0000256" key="6">
    <source>
        <dbReference type="SAM" id="Coils"/>
    </source>
</evidence>
<dbReference type="PANTHER" id="PTHR33529">
    <property type="entry name" value="SLR0882 PROTEIN-RELATED"/>
    <property type="match status" value="1"/>
</dbReference>
<evidence type="ECO:0000313" key="9">
    <source>
        <dbReference type="Proteomes" id="UP000220251"/>
    </source>
</evidence>
<dbReference type="PANTHER" id="PTHR33529:SF2">
    <property type="entry name" value="LIPOPOLYSACCHARIDE EXPORT SYSTEM PERMEASE PROTEIN LPTG"/>
    <property type="match status" value="1"/>
</dbReference>
<dbReference type="Proteomes" id="UP000220251">
    <property type="component" value="Unassembled WGS sequence"/>
</dbReference>
<feature type="transmembrane region" description="Helical" evidence="7">
    <location>
        <begin position="327"/>
        <end position="344"/>
    </location>
</feature>
<keyword evidence="3 7" id="KW-0812">Transmembrane</keyword>
<keyword evidence="9" id="KW-1185">Reference proteome</keyword>
<accession>A0A0H5E805</accession>
<keyword evidence="4 7" id="KW-1133">Transmembrane helix</keyword>
<evidence type="ECO:0000256" key="1">
    <source>
        <dbReference type="ARBA" id="ARBA00004651"/>
    </source>
</evidence>
<reference evidence="9" key="1">
    <citation type="submission" date="2015-06" db="EMBL/GenBank/DDBJ databases">
        <authorList>
            <person name="Bertelli C."/>
        </authorList>
    </citation>
    <scope>NUCLEOTIDE SEQUENCE [LARGE SCALE GENOMIC DNA]</scope>
    <source>
        <strain evidence="9">CRIB-30</strain>
    </source>
</reference>
<evidence type="ECO:0000256" key="2">
    <source>
        <dbReference type="ARBA" id="ARBA00022475"/>
    </source>
</evidence>
<dbReference type="RefSeq" id="WP_098039346.1">
    <property type="nucleotide sequence ID" value="NZ_CWGJ01000028.1"/>
</dbReference>
<dbReference type="InterPro" id="IPR005495">
    <property type="entry name" value="LptG/LptF_permease"/>
</dbReference>
<keyword evidence="5 7" id="KW-0472">Membrane</keyword>
<dbReference type="EMBL" id="CWGJ01000028">
    <property type="protein sequence ID" value="CRX39480.1"/>
    <property type="molecule type" value="Genomic_DNA"/>
</dbReference>
<feature type="transmembrane region" description="Helical" evidence="7">
    <location>
        <begin position="294"/>
        <end position="315"/>
    </location>
</feature>
<dbReference type="OrthoDB" id="20368at2"/>
<feature type="transmembrane region" description="Helical" evidence="7">
    <location>
        <begin position="52"/>
        <end position="76"/>
    </location>
</feature>
<protein>
    <submittedName>
        <fullName evidence="8">Permease, YjgP/YjgQ family</fullName>
    </submittedName>
</protein>
<evidence type="ECO:0000256" key="7">
    <source>
        <dbReference type="SAM" id="Phobius"/>
    </source>
</evidence>
<dbReference type="GO" id="GO:0015920">
    <property type="term" value="P:lipopolysaccharide transport"/>
    <property type="evidence" value="ECO:0007669"/>
    <property type="project" value="TreeGrafter"/>
</dbReference>
<gene>
    <name evidence="8" type="ORF">ELAC_2160</name>
</gene>
<evidence type="ECO:0000256" key="3">
    <source>
        <dbReference type="ARBA" id="ARBA00022692"/>
    </source>
</evidence>
<comment type="subcellular location">
    <subcellularLocation>
        <location evidence="1">Cell membrane</location>
        <topology evidence="1">Multi-pass membrane protein</topology>
    </subcellularLocation>
</comment>
<evidence type="ECO:0000256" key="4">
    <source>
        <dbReference type="ARBA" id="ARBA00022989"/>
    </source>
</evidence>
<keyword evidence="2" id="KW-1003">Cell membrane</keyword>
<keyword evidence="6" id="KW-0175">Coiled coil</keyword>
<evidence type="ECO:0000313" key="8">
    <source>
        <dbReference type="EMBL" id="CRX39480.1"/>
    </source>
</evidence>
<dbReference type="Pfam" id="PF03739">
    <property type="entry name" value="LptF_LptG"/>
    <property type="match status" value="1"/>
</dbReference>
<dbReference type="AlphaFoldDB" id="A0A0H5E805"/>
<name>A0A0H5E805_9BACT</name>
<organism evidence="8 9">
    <name type="scientific">Estrella lausannensis</name>
    <dbReference type="NCBI Taxonomy" id="483423"/>
    <lineage>
        <taxon>Bacteria</taxon>
        <taxon>Pseudomonadati</taxon>
        <taxon>Chlamydiota</taxon>
        <taxon>Chlamydiia</taxon>
        <taxon>Parachlamydiales</taxon>
        <taxon>Candidatus Criblamydiaceae</taxon>
        <taxon>Estrella</taxon>
    </lineage>
</organism>
<evidence type="ECO:0000256" key="5">
    <source>
        <dbReference type="ARBA" id="ARBA00023136"/>
    </source>
</evidence>
<feature type="coiled-coil region" evidence="6">
    <location>
        <begin position="257"/>
        <end position="284"/>
    </location>
</feature>
<feature type="transmembrane region" description="Helical" evidence="7">
    <location>
        <begin position="350"/>
        <end position="371"/>
    </location>
</feature>
<sequence>MPILWRYLSSRYIKSLLLTIFTFVVVLITLRMEEIAHFATLGPELELVLKFALYQIPYVLPIAIPVSSLIAALLLSQNLSETHELTAIRSFGLSIRNCMTPILVIALFVSLLNFWIVSELATTCHLKCTKLKAEVRQVNPLLLASHKHLMRIKGLYFDALGSSKLGESAEDAIFAYPEKKSGRIALLVAKKLSLDEDSFHGVDVTLIGSISSKNGKDLDSLFVENIGDYSLPLQDFSLLMENKTWSVSLDYLKMPLLLIKKEQEEQILRELQEAEEVSQAKAKERDIGRIEMEIMRRISVGIAPFTFTMLGLAFGIRIGRGGSIKNLIYIVCLAALFLICYFTAKGSDHKAATAIALYTLPHGVIVLLSLIRIHKLEGGTV</sequence>
<feature type="transmembrane region" description="Helical" evidence="7">
    <location>
        <begin position="97"/>
        <end position="117"/>
    </location>
</feature>